<dbReference type="EMBL" id="JAQQPM010000003">
    <property type="protein sequence ID" value="KAK2070220.1"/>
    <property type="molecule type" value="Genomic_DNA"/>
</dbReference>
<organism evidence="1 2">
    <name type="scientific">Phyllachora maydis</name>
    <dbReference type="NCBI Taxonomy" id="1825666"/>
    <lineage>
        <taxon>Eukaryota</taxon>
        <taxon>Fungi</taxon>
        <taxon>Dikarya</taxon>
        <taxon>Ascomycota</taxon>
        <taxon>Pezizomycotina</taxon>
        <taxon>Sordariomycetes</taxon>
        <taxon>Sordariomycetidae</taxon>
        <taxon>Phyllachorales</taxon>
        <taxon>Phyllachoraceae</taxon>
        <taxon>Phyllachora</taxon>
    </lineage>
</organism>
<proteinExistence type="predicted"/>
<evidence type="ECO:0000313" key="2">
    <source>
        <dbReference type="Proteomes" id="UP001217918"/>
    </source>
</evidence>
<reference evidence="1" key="1">
    <citation type="journal article" date="2023" name="Mol. Plant Microbe Interact.">
        <title>Elucidating the Obligate Nature and Biological Capacity of an Invasive Fungal Corn Pathogen.</title>
        <authorList>
            <person name="MacCready J.S."/>
            <person name="Roggenkamp E.M."/>
            <person name="Gdanetz K."/>
            <person name="Chilvers M.I."/>
        </authorList>
    </citation>
    <scope>NUCLEOTIDE SEQUENCE</scope>
    <source>
        <strain evidence="1">PM02</strain>
    </source>
</reference>
<evidence type="ECO:0000313" key="1">
    <source>
        <dbReference type="EMBL" id="KAK2070220.1"/>
    </source>
</evidence>
<sequence>MLLWANSPRKSDYVNWSDSVAIAVAVAIAIPPAYSDSLHQLAFFTPCARENTLIFLFIRQAAGSRSCFPCGFPCGPVQISHGSIRTHGSVAIKAKRKVLDLFSSPSSRHRIINTYASPLHRSSLGRTGFGQIYSPADPSSAGPRRRRRLNAVLVLLGLSAFPGRARPCFRGLGCTTTTKTTTFSGSSAPPPENLPACVSHAHCRILPGVV</sequence>
<dbReference type="AlphaFoldDB" id="A0AAD9I483"/>
<protein>
    <submittedName>
        <fullName evidence="1">Uncharacterized protein</fullName>
    </submittedName>
</protein>
<accession>A0AAD9I483</accession>
<gene>
    <name evidence="1" type="ORF">P8C59_004733</name>
</gene>
<comment type="caution">
    <text evidence="1">The sequence shown here is derived from an EMBL/GenBank/DDBJ whole genome shotgun (WGS) entry which is preliminary data.</text>
</comment>
<name>A0AAD9I483_9PEZI</name>
<keyword evidence="2" id="KW-1185">Reference proteome</keyword>
<dbReference type="Proteomes" id="UP001217918">
    <property type="component" value="Unassembled WGS sequence"/>
</dbReference>